<sequence length="591" mass="64195">MADPAHDHRSPHTQLTSRRVSFRMSIADAALPLEYLEQLEQKRKQLDESIHKYIASKEREYKNFEKELKSQLRFGSATQHNETAGAVLFNGPGSASEAKRRTSSESTTMSVLDDSGTHTLSNQTRLSLSVEALLRDGTHIEPDAIEDEVSPSDSRTEIAGLADRRASVDRDKEFVGLFTPQYLCALDGRTSAQHLDRVESAPAIVAISGESPTATLQVPREVARANSDSVVAKAKRPSQLQENSRASSSGSSADGRLALASALKSPIQKDRPKRKRVSLAVGDTIVAPSDNVPLTMTSNNHPPSHSRVRPPNASRKDPAPNISAEAMNPNTQSTGISSPLCEQILGTSPSKNPGLQSSILTSHHLELSTLANTLKNGLSPSLPLSNKNSKIDADGDLFDLEEDSDGELVNLQAEKHLDSDEFDQDEADFDDPVTIRDEADEIYDIDGHKDGSLQPDEHYSYSSTSGLIAAPGSSPERGDTATTDEVELEFRPGSSYSSRQPTQPGFRRPSVSMDPVFRGSGYARVEAQAAKEGVYGSKYEPAEIRNSLVGGGASSLGESFMERNATELMRQRVKERQAAPERGTRHKEVRS</sequence>
<feature type="region of interest" description="Disordered" evidence="1">
    <location>
        <begin position="288"/>
        <end position="335"/>
    </location>
</feature>
<feature type="compositionally biased region" description="Polar residues" evidence="1">
    <location>
        <begin position="292"/>
        <end position="303"/>
    </location>
</feature>
<feature type="region of interest" description="Disordered" evidence="1">
    <location>
        <begin position="224"/>
        <end position="254"/>
    </location>
</feature>
<evidence type="ECO:0000313" key="3">
    <source>
        <dbReference type="Proteomes" id="UP001303373"/>
    </source>
</evidence>
<dbReference type="AlphaFoldDB" id="A0AAQ3M821"/>
<gene>
    <name evidence="2" type="ORF">R9X50_00654000</name>
</gene>
<feature type="compositionally biased region" description="Low complexity" evidence="1">
    <location>
        <begin position="244"/>
        <end position="254"/>
    </location>
</feature>
<evidence type="ECO:0000256" key="1">
    <source>
        <dbReference type="SAM" id="MobiDB-lite"/>
    </source>
</evidence>
<reference evidence="2 3" key="1">
    <citation type="submission" date="2023-11" db="EMBL/GenBank/DDBJ databases">
        <title>An acidophilic fungus is an integral part of prey digestion in a carnivorous sundew plant.</title>
        <authorList>
            <person name="Tsai I.J."/>
        </authorList>
    </citation>
    <scope>NUCLEOTIDE SEQUENCE [LARGE SCALE GENOMIC DNA]</scope>
    <source>
        <strain evidence="2">169a</strain>
    </source>
</reference>
<feature type="compositionally biased region" description="Basic and acidic residues" evidence="1">
    <location>
        <begin position="563"/>
        <end position="583"/>
    </location>
</feature>
<accession>A0AAQ3M821</accession>
<feature type="region of interest" description="Disordered" evidence="1">
    <location>
        <begin position="86"/>
        <end position="120"/>
    </location>
</feature>
<feature type="compositionally biased region" description="Basic and acidic residues" evidence="1">
    <location>
        <begin position="445"/>
        <end position="459"/>
    </location>
</feature>
<protein>
    <submittedName>
        <fullName evidence="2">Uncharacterized protein</fullName>
    </submittedName>
</protein>
<feature type="region of interest" description="Disordered" evidence="1">
    <location>
        <begin position="262"/>
        <end position="281"/>
    </location>
</feature>
<dbReference type="Proteomes" id="UP001303373">
    <property type="component" value="Chromosome 11"/>
</dbReference>
<feature type="region of interest" description="Disordered" evidence="1">
    <location>
        <begin position="445"/>
        <end position="514"/>
    </location>
</feature>
<keyword evidence="3" id="KW-1185">Reference proteome</keyword>
<evidence type="ECO:0000313" key="2">
    <source>
        <dbReference type="EMBL" id="WPH03657.1"/>
    </source>
</evidence>
<dbReference type="EMBL" id="CP138590">
    <property type="protein sequence ID" value="WPH03657.1"/>
    <property type="molecule type" value="Genomic_DNA"/>
</dbReference>
<feature type="compositionally biased region" description="Polar residues" evidence="1">
    <location>
        <begin position="494"/>
        <end position="503"/>
    </location>
</feature>
<name>A0AAQ3M821_9PEZI</name>
<organism evidence="2 3">
    <name type="scientific">Acrodontium crateriforme</name>
    <dbReference type="NCBI Taxonomy" id="150365"/>
    <lineage>
        <taxon>Eukaryota</taxon>
        <taxon>Fungi</taxon>
        <taxon>Dikarya</taxon>
        <taxon>Ascomycota</taxon>
        <taxon>Pezizomycotina</taxon>
        <taxon>Dothideomycetes</taxon>
        <taxon>Dothideomycetidae</taxon>
        <taxon>Mycosphaerellales</taxon>
        <taxon>Teratosphaeriaceae</taxon>
        <taxon>Acrodontium</taxon>
    </lineage>
</organism>
<feature type="region of interest" description="Disordered" evidence="1">
    <location>
        <begin position="563"/>
        <end position="591"/>
    </location>
</feature>
<proteinExistence type="predicted"/>